<gene>
    <name evidence="2" type="ORF">Back11_35480</name>
</gene>
<dbReference type="KEGG" id="pbk:Back11_35480"/>
<keyword evidence="3" id="KW-1185">Reference proteome</keyword>
<proteinExistence type="predicted"/>
<dbReference type="AlphaFoldDB" id="A0A3G9JBB5"/>
<dbReference type="Pfam" id="PF11181">
    <property type="entry name" value="YflT"/>
    <property type="match status" value="1"/>
</dbReference>
<reference evidence="2 3" key="1">
    <citation type="submission" date="2018-11" db="EMBL/GenBank/DDBJ databases">
        <title>Complete genome sequence of Paenibacillus baekrokdamisoli strain KCTC 33723.</title>
        <authorList>
            <person name="Kang S.W."/>
            <person name="Lee K.C."/>
            <person name="Kim K.K."/>
            <person name="Kim J.S."/>
            <person name="Kim D.S."/>
            <person name="Ko S.H."/>
            <person name="Yang S.H."/>
            <person name="Lee J.S."/>
        </authorList>
    </citation>
    <scope>NUCLEOTIDE SEQUENCE [LARGE SCALE GENOMIC DNA]</scope>
    <source>
        <strain evidence="2 3">KCTC 33723</strain>
    </source>
</reference>
<sequence length="177" mass="18509">MSMKIGIFENESQVIEAIQALEMEGFIKTEIKVLAKDREHSQRVESETNVHAEEMNELVDRRGHTNDGPIIGLGVVPPGLAGGMYTMGTLSGVAGPYANGTPLVGAALYEDDDKIEQALVGLGLDNDAASSCRKAIAEGDLAVAADTGDDTDNGGPTLTRSGAAEAALRRSGAKRIL</sequence>
<dbReference type="InterPro" id="IPR025889">
    <property type="entry name" value="GSP17M-like_dom"/>
</dbReference>
<dbReference type="Proteomes" id="UP000275368">
    <property type="component" value="Chromosome"/>
</dbReference>
<accession>A0A3G9JBB5</accession>
<evidence type="ECO:0000259" key="1">
    <source>
        <dbReference type="Pfam" id="PF11181"/>
    </source>
</evidence>
<evidence type="ECO:0000313" key="2">
    <source>
        <dbReference type="EMBL" id="BBH22203.1"/>
    </source>
</evidence>
<protein>
    <recommendedName>
        <fullName evidence="1">General stress protein 17M-like domain-containing protein</fullName>
    </recommendedName>
</protein>
<name>A0A3G9JBB5_9BACL</name>
<evidence type="ECO:0000313" key="3">
    <source>
        <dbReference type="Proteomes" id="UP000275368"/>
    </source>
</evidence>
<feature type="domain" description="General stress protein 17M-like" evidence="1">
    <location>
        <begin position="4"/>
        <end position="52"/>
    </location>
</feature>
<dbReference type="RefSeq" id="WP_164522848.1">
    <property type="nucleotide sequence ID" value="NZ_AP019308.1"/>
</dbReference>
<dbReference type="EMBL" id="AP019308">
    <property type="protein sequence ID" value="BBH22203.1"/>
    <property type="molecule type" value="Genomic_DNA"/>
</dbReference>
<organism evidence="2 3">
    <name type="scientific">Paenibacillus baekrokdamisoli</name>
    <dbReference type="NCBI Taxonomy" id="1712516"/>
    <lineage>
        <taxon>Bacteria</taxon>
        <taxon>Bacillati</taxon>
        <taxon>Bacillota</taxon>
        <taxon>Bacilli</taxon>
        <taxon>Bacillales</taxon>
        <taxon>Paenibacillaceae</taxon>
        <taxon>Paenibacillus</taxon>
    </lineage>
</organism>